<feature type="compositionally biased region" description="Basic residues" evidence="1">
    <location>
        <begin position="634"/>
        <end position="646"/>
    </location>
</feature>
<evidence type="ECO:0000259" key="2">
    <source>
        <dbReference type="Pfam" id="PF01612"/>
    </source>
</evidence>
<name>A0A4S8LM80_DENBC</name>
<dbReference type="GO" id="GO:0006139">
    <property type="term" value="P:nucleobase-containing compound metabolic process"/>
    <property type="evidence" value="ECO:0007669"/>
    <property type="project" value="InterPro"/>
</dbReference>
<feature type="region of interest" description="Disordered" evidence="1">
    <location>
        <begin position="581"/>
        <end position="646"/>
    </location>
</feature>
<dbReference type="SUPFAM" id="SSF53098">
    <property type="entry name" value="Ribonuclease H-like"/>
    <property type="match status" value="1"/>
</dbReference>
<dbReference type="PANTHER" id="PTHR43040">
    <property type="entry name" value="RIBONUCLEASE D"/>
    <property type="match status" value="1"/>
</dbReference>
<feature type="domain" description="3'-5' exonuclease" evidence="2">
    <location>
        <begin position="61"/>
        <end position="260"/>
    </location>
</feature>
<dbReference type="InterPro" id="IPR036397">
    <property type="entry name" value="RNaseH_sf"/>
</dbReference>
<evidence type="ECO:0000313" key="3">
    <source>
        <dbReference type="EMBL" id="THU90337.1"/>
    </source>
</evidence>
<keyword evidence="4" id="KW-1185">Reference proteome</keyword>
<dbReference type="GO" id="GO:0003676">
    <property type="term" value="F:nucleic acid binding"/>
    <property type="evidence" value="ECO:0007669"/>
    <property type="project" value="InterPro"/>
</dbReference>
<feature type="region of interest" description="Disordered" evidence="1">
    <location>
        <begin position="519"/>
        <end position="546"/>
    </location>
</feature>
<dbReference type="AlphaFoldDB" id="A0A4S8LM80"/>
<feature type="compositionally biased region" description="Basic and acidic residues" evidence="1">
    <location>
        <begin position="425"/>
        <end position="439"/>
    </location>
</feature>
<dbReference type="OrthoDB" id="26838at2759"/>
<dbReference type="Gene3D" id="3.30.420.10">
    <property type="entry name" value="Ribonuclease H-like superfamily/Ribonuclease H"/>
    <property type="match status" value="1"/>
</dbReference>
<gene>
    <name evidence="3" type="ORF">K435DRAFT_841507</name>
</gene>
<proteinExistence type="predicted"/>
<dbReference type="EMBL" id="ML179337">
    <property type="protein sequence ID" value="THU90337.1"/>
    <property type="molecule type" value="Genomic_DNA"/>
</dbReference>
<dbReference type="InterPro" id="IPR002562">
    <property type="entry name" value="3'-5'_exonuclease_dom"/>
</dbReference>
<dbReference type="Proteomes" id="UP000297245">
    <property type="component" value="Unassembled WGS sequence"/>
</dbReference>
<protein>
    <recommendedName>
        <fullName evidence="2">3'-5' exonuclease domain-containing protein</fullName>
    </recommendedName>
</protein>
<feature type="compositionally biased region" description="Basic and acidic residues" evidence="1">
    <location>
        <begin position="619"/>
        <end position="633"/>
    </location>
</feature>
<feature type="compositionally biased region" description="Polar residues" evidence="1">
    <location>
        <begin position="585"/>
        <end position="602"/>
    </location>
</feature>
<sequence>MCVGRLLGPHHLYNLVSQSLPSHFNSLTVMGRGSRAKRQQRRLEEREKAMARQTVQRENDEIIDTEISLQKAVTFLSGCSTLIVDCEGLHLGIEGGVLSFVGIRNVSYTIPPRSYLFDVLVLEQSGCSLYPLFQLLFCETIQKVFYDGRMDFCAFYFQYGVVTRNVIDLQVADLYTRFTLEDKKQLLKRMSFQRVCPGKDFKAVHFLLGLNACLVKHKVPAPRKVTIDHGSWLKRPLPQNLRSYAGNDLYLINLLLEHFQNASYLPPELPEWSQRYVSVWADSQPYNGNVYRLNPFLPLEILPFVDENKGKVAKENPQVSVGLKRCTGCLRMLSSKSFSSSGEGLGVDKGYCVVCLAVQVWCTQKTGPTNRRQKVTTVSVAGPRKGVAPNATNVVTHEQKILPTLPIAVVDTPVSPSSPPFPGVEKSKERKGKTWRDLATHSTSSLPSEHTPQVYPISTLEDWDRVEDEEGALSSSGQYHIWSWHKSMPELQTFSQTQVSDSMPWMSDDDESDKSIARYGQDSASSGSDWGYNNEDTDTSNSGWGRELTENANLQSMGSYSSGRSLDWGYGVFYGNTDEDKAENSTELQSKATTSKTLSVSNEAHGAATLEKSNPVKESTWKAEPCAERDRSQRSRRRKTRNAADK</sequence>
<feature type="compositionally biased region" description="Polar residues" evidence="1">
    <location>
        <begin position="440"/>
        <end position="451"/>
    </location>
</feature>
<reference evidence="3 4" key="1">
    <citation type="journal article" date="2019" name="Nat. Ecol. Evol.">
        <title>Megaphylogeny resolves global patterns of mushroom evolution.</title>
        <authorList>
            <person name="Varga T."/>
            <person name="Krizsan K."/>
            <person name="Foldi C."/>
            <person name="Dima B."/>
            <person name="Sanchez-Garcia M."/>
            <person name="Sanchez-Ramirez S."/>
            <person name="Szollosi G.J."/>
            <person name="Szarkandi J.G."/>
            <person name="Papp V."/>
            <person name="Albert L."/>
            <person name="Andreopoulos W."/>
            <person name="Angelini C."/>
            <person name="Antonin V."/>
            <person name="Barry K.W."/>
            <person name="Bougher N.L."/>
            <person name="Buchanan P."/>
            <person name="Buyck B."/>
            <person name="Bense V."/>
            <person name="Catcheside P."/>
            <person name="Chovatia M."/>
            <person name="Cooper J."/>
            <person name="Damon W."/>
            <person name="Desjardin D."/>
            <person name="Finy P."/>
            <person name="Geml J."/>
            <person name="Haridas S."/>
            <person name="Hughes K."/>
            <person name="Justo A."/>
            <person name="Karasinski D."/>
            <person name="Kautmanova I."/>
            <person name="Kiss B."/>
            <person name="Kocsube S."/>
            <person name="Kotiranta H."/>
            <person name="LaButti K.M."/>
            <person name="Lechner B.E."/>
            <person name="Liimatainen K."/>
            <person name="Lipzen A."/>
            <person name="Lukacs Z."/>
            <person name="Mihaltcheva S."/>
            <person name="Morgado L.N."/>
            <person name="Niskanen T."/>
            <person name="Noordeloos M.E."/>
            <person name="Ohm R.A."/>
            <person name="Ortiz-Santana B."/>
            <person name="Ovrebo C."/>
            <person name="Racz N."/>
            <person name="Riley R."/>
            <person name="Savchenko A."/>
            <person name="Shiryaev A."/>
            <person name="Soop K."/>
            <person name="Spirin V."/>
            <person name="Szebenyi C."/>
            <person name="Tomsovsky M."/>
            <person name="Tulloss R.E."/>
            <person name="Uehling J."/>
            <person name="Grigoriev I.V."/>
            <person name="Vagvolgyi C."/>
            <person name="Papp T."/>
            <person name="Martin F.M."/>
            <person name="Miettinen O."/>
            <person name="Hibbett D.S."/>
            <person name="Nagy L.G."/>
        </authorList>
    </citation>
    <scope>NUCLEOTIDE SEQUENCE [LARGE SCALE GENOMIC DNA]</scope>
    <source>
        <strain evidence="3 4">CBS 962.96</strain>
    </source>
</reference>
<dbReference type="PANTHER" id="PTHR43040:SF1">
    <property type="entry name" value="RIBONUCLEASE D"/>
    <property type="match status" value="1"/>
</dbReference>
<dbReference type="Pfam" id="PF01612">
    <property type="entry name" value="DNA_pol_A_exo1"/>
    <property type="match status" value="1"/>
</dbReference>
<evidence type="ECO:0000313" key="4">
    <source>
        <dbReference type="Proteomes" id="UP000297245"/>
    </source>
</evidence>
<evidence type="ECO:0000256" key="1">
    <source>
        <dbReference type="SAM" id="MobiDB-lite"/>
    </source>
</evidence>
<dbReference type="GO" id="GO:0008408">
    <property type="term" value="F:3'-5' exonuclease activity"/>
    <property type="evidence" value="ECO:0007669"/>
    <property type="project" value="InterPro"/>
</dbReference>
<dbReference type="InterPro" id="IPR012337">
    <property type="entry name" value="RNaseH-like_sf"/>
</dbReference>
<accession>A0A4S8LM80</accession>
<feature type="region of interest" description="Disordered" evidence="1">
    <location>
        <begin position="413"/>
        <end position="452"/>
    </location>
</feature>
<organism evidence="3 4">
    <name type="scientific">Dendrothele bispora (strain CBS 962.96)</name>
    <dbReference type="NCBI Taxonomy" id="1314807"/>
    <lineage>
        <taxon>Eukaryota</taxon>
        <taxon>Fungi</taxon>
        <taxon>Dikarya</taxon>
        <taxon>Basidiomycota</taxon>
        <taxon>Agaricomycotina</taxon>
        <taxon>Agaricomycetes</taxon>
        <taxon>Agaricomycetidae</taxon>
        <taxon>Agaricales</taxon>
        <taxon>Agaricales incertae sedis</taxon>
        <taxon>Dendrothele</taxon>
    </lineage>
</organism>